<proteinExistence type="predicted"/>
<evidence type="ECO:0000313" key="2">
    <source>
        <dbReference type="Proteomes" id="UP000324974"/>
    </source>
</evidence>
<dbReference type="Proteomes" id="UP000324974">
    <property type="component" value="Chromosome"/>
</dbReference>
<evidence type="ECO:0000313" key="1">
    <source>
        <dbReference type="EMBL" id="QEL19229.1"/>
    </source>
</evidence>
<dbReference type="RefSeq" id="WP_149113642.1">
    <property type="nucleotide sequence ID" value="NZ_CP042425.1"/>
</dbReference>
<gene>
    <name evidence="1" type="ORF">PX52LOC_06291</name>
</gene>
<organism evidence="1 2">
    <name type="scientific">Limnoglobus roseus</name>
    <dbReference type="NCBI Taxonomy" id="2598579"/>
    <lineage>
        <taxon>Bacteria</taxon>
        <taxon>Pseudomonadati</taxon>
        <taxon>Planctomycetota</taxon>
        <taxon>Planctomycetia</taxon>
        <taxon>Gemmatales</taxon>
        <taxon>Gemmataceae</taxon>
        <taxon>Limnoglobus</taxon>
    </lineage>
</organism>
<protein>
    <submittedName>
        <fullName evidence="1">Uncharacterized protein</fullName>
    </submittedName>
</protein>
<keyword evidence="2" id="KW-1185">Reference proteome</keyword>
<dbReference type="EMBL" id="CP042425">
    <property type="protein sequence ID" value="QEL19229.1"/>
    <property type="molecule type" value="Genomic_DNA"/>
</dbReference>
<dbReference type="KEGG" id="lrs:PX52LOC_06291"/>
<reference evidence="2" key="1">
    <citation type="submission" date="2019-08" db="EMBL/GenBank/DDBJ databases">
        <title>Limnoglobus roseus gen. nov., sp. nov., a novel freshwater planctomycete with a giant genome from the family Gemmataceae.</title>
        <authorList>
            <person name="Kulichevskaya I.S."/>
            <person name="Naumoff D.G."/>
            <person name="Miroshnikov K."/>
            <person name="Ivanova A."/>
            <person name="Philippov D.A."/>
            <person name="Hakobyan A."/>
            <person name="Rijpstra I.C."/>
            <person name="Sinninghe Damste J.S."/>
            <person name="Liesack W."/>
            <person name="Dedysh S.N."/>
        </authorList>
    </citation>
    <scope>NUCLEOTIDE SEQUENCE [LARGE SCALE GENOMIC DNA]</scope>
    <source>
        <strain evidence="2">PX52</strain>
    </source>
</reference>
<dbReference type="AlphaFoldDB" id="A0A5C1AIH4"/>
<accession>A0A5C1AIH4</accession>
<name>A0A5C1AIH4_9BACT</name>
<sequence>MTMSQIDELAARAMQGLLSGPAVEKIRTAPTHLLAKEAYAIADAMVEEKKRREQVRMPVGDDGAD</sequence>